<dbReference type="Proteomes" id="UP000320762">
    <property type="component" value="Unassembled WGS sequence"/>
</dbReference>
<dbReference type="OrthoDB" id="10253115at2759"/>
<dbReference type="PANTHER" id="PTHR43201">
    <property type="entry name" value="ACYL-COA SYNTHETASE"/>
    <property type="match status" value="1"/>
</dbReference>
<keyword evidence="2" id="KW-0436">Ligase</keyword>
<dbReference type="InterPro" id="IPR000873">
    <property type="entry name" value="AMP-dep_synth/lig_dom"/>
</dbReference>
<organism evidence="5 6">
    <name type="scientific">Schizophyllum amplum</name>
    <dbReference type="NCBI Taxonomy" id="97359"/>
    <lineage>
        <taxon>Eukaryota</taxon>
        <taxon>Fungi</taxon>
        <taxon>Dikarya</taxon>
        <taxon>Basidiomycota</taxon>
        <taxon>Agaricomycotina</taxon>
        <taxon>Agaricomycetes</taxon>
        <taxon>Agaricomycetidae</taxon>
        <taxon>Agaricales</taxon>
        <taxon>Schizophyllaceae</taxon>
        <taxon>Schizophyllum</taxon>
    </lineage>
</organism>
<sequence>MSPWIPARSLSECDRLLTAPGSLTETHTRLVDGRVQRVYTHLWPSYRAFWLESAARHAMHEYLVFEDERYTFHDAHERVLRIAGLLGKVYGVNKGNRVGIVSRNYPEFVFAFWAAQLLGAVAVCPNAWLPVDVVTHCLCVTDCKVILLDGERAQSLEPSVARIKKDAGCVEMLVFRGGPDASKGTACNSSKGLVRLEDVLRAYGDDGRSVLQQDPKVEPEDNATVMFTSGTTGLPKGVLSSQRAGLTNIFNILCGSLKDMLRNGLIDAVPRAIDFPEPRTVSLIAIPFFHVTGLQSILFMTTFMGNKLVLMRRWNPEEGARLILKEKVTTVGGVPSVVSDIVNLAENGPLKGYPLQGTSVGGAASPRALIDRTSKMFPGVSIGSGYGMTETNSVAVGSVGNEFVTKPSACGVATPVNDVLIVDPDTMEVCRPGAQGEVWLRGPNIMKCYWKDEAATAKAITKDGFMRTGDLGVMDAEGFLYIRDRLKDIIIRGGENIDSSMVENAIHADEGVLEAAAVAVPDDRLGELVAVVVAVKEGESLYCNAEGLIQLAKTKLPRFAVPVMILLQYNPLERNASLKPLKTALRKVAQAEWERRGRVPKVVQDSKL</sequence>
<dbReference type="GO" id="GO:0031956">
    <property type="term" value="F:medium-chain fatty acid-CoA ligase activity"/>
    <property type="evidence" value="ECO:0007669"/>
    <property type="project" value="TreeGrafter"/>
</dbReference>
<dbReference type="InterPro" id="IPR020845">
    <property type="entry name" value="AMP-binding_CS"/>
</dbReference>
<dbReference type="Gene3D" id="3.30.300.30">
    <property type="match status" value="1"/>
</dbReference>
<keyword evidence="6" id="KW-1185">Reference proteome</keyword>
<evidence type="ECO:0008006" key="7">
    <source>
        <dbReference type="Google" id="ProtNLM"/>
    </source>
</evidence>
<reference evidence="5 6" key="1">
    <citation type="journal article" date="2019" name="New Phytol.">
        <title>Comparative genomics reveals unique wood-decay strategies and fruiting body development in the Schizophyllaceae.</title>
        <authorList>
            <person name="Almasi E."/>
            <person name="Sahu N."/>
            <person name="Krizsan K."/>
            <person name="Balint B."/>
            <person name="Kovacs G.M."/>
            <person name="Kiss B."/>
            <person name="Cseklye J."/>
            <person name="Drula E."/>
            <person name="Henrissat B."/>
            <person name="Nagy I."/>
            <person name="Chovatia M."/>
            <person name="Adam C."/>
            <person name="LaButti K."/>
            <person name="Lipzen A."/>
            <person name="Riley R."/>
            <person name="Grigoriev I.V."/>
            <person name="Nagy L.G."/>
        </authorList>
    </citation>
    <scope>NUCLEOTIDE SEQUENCE [LARGE SCALE GENOMIC DNA]</scope>
    <source>
        <strain evidence="5 6">NL-1724</strain>
    </source>
</reference>
<comment type="caution">
    <text evidence="5">The sequence shown here is derived from an EMBL/GenBank/DDBJ whole genome shotgun (WGS) entry which is preliminary data.</text>
</comment>
<dbReference type="Gene3D" id="3.40.50.12780">
    <property type="entry name" value="N-terminal domain of ligase-like"/>
    <property type="match status" value="1"/>
</dbReference>
<protein>
    <recommendedName>
        <fullName evidence="7">AMP-dependent synthetase/ligase domain-containing protein</fullName>
    </recommendedName>
</protein>
<name>A0A550D0M6_9AGAR</name>
<feature type="domain" description="AMP-binding enzyme C-terminal" evidence="4">
    <location>
        <begin position="502"/>
        <end position="567"/>
    </location>
</feature>
<evidence type="ECO:0000313" key="5">
    <source>
        <dbReference type="EMBL" id="TRM70589.1"/>
    </source>
</evidence>
<dbReference type="PROSITE" id="PS00455">
    <property type="entry name" value="AMP_BINDING"/>
    <property type="match status" value="1"/>
</dbReference>
<evidence type="ECO:0000313" key="6">
    <source>
        <dbReference type="Proteomes" id="UP000320762"/>
    </source>
</evidence>
<dbReference type="Pfam" id="PF13193">
    <property type="entry name" value="AMP-binding_C"/>
    <property type="match status" value="1"/>
</dbReference>
<evidence type="ECO:0000259" key="3">
    <source>
        <dbReference type="Pfam" id="PF00501"/>
    </source>
</evidence>
<gene>
    <name evidence="5" type="ORF">BD626DRAFT_449195</name>
</gene>
<evidence type="ECO:0000259" key="4">
    <source>
        <dbReference type="Pfam" id="PF13193"/>
    </source>
</evidence>
<dbReference type="InterPro" id="IPR025110">
    <property type="entry name" value="AMP-bd_C"/>
</dbReference>
<feature type="domain" description="AMP-dependent synthetase/ligase" evidence="3">
    <location>
        <begin position="52"/>
        <end position="450"/>
    </location>
</feature>
<proteinExistence type="inferred from homology"/>
<dbReference type="PANTHER" id="PTHR43201:SF5">
    <property type="entry name" value="MEDIUM-CHAIN ACYL-COA LIGASE ACSF2, MITOCHONDRIAL"/>
    <property type="match status" value="1"/>
</dbReference>
<dbReference type="AlphaFoldDB" id="A0A550D0M6"/>
<dbReference type="EMBL" id="VDMD01000001">
    <property type="protein sequence ID" value="TRM70589.1"/>
    <property type="molecule type" value="Genomic_DNA"/>
</dbReference>
<comment type="similarity">
    <text evidence="1">Belongs to the ATP-dependent AMP-binding enzyme family.</text>
</comment>
<evidence type="ECO:0000256" key="2">
    <source>
        <dbReference type="ARBA" id="ARBA00022598"/>
    </source>
</evidence>
<dbReference type="Pfam" id="PF00501">
    <property type="entry name" value="AMP-binding"/>
    <property type="match status" value="1"/>
</dbReference>
<accession>A0A550D0M6</accession>
<dbReference type="GO" id="GO:0006631">
    <property type="term" value="P:fatty acid metabolic process"/>
    <property type="evidence" value="ECO:0007669"/>
    <property type="project" value="TreeGrafter"/>
</dbReference>
<dbReference type="SUPFAM" id="SSF56801">
    <property type="entry name" value="Acetyl-CoA synthetase-like"/>
    <property type="match status" value="1"/>
</dbReference>
<dbReference type="InterPro" id="IPR045851">
    <property type="entry name" value="AMP-bd_C_sf"/>
</dbReference>
<evidence type="ECO:0000256" key="1">
    <source>
        <dbReference type="ARBA" id="ARBA00006432"/>
    </source>
</evidence>
<dbReference type="STRING" id="97359.A0A550D0M6"/>
<dbReference type="InterPro" id="IPR042099">
    <property type="entry name" value="ANL_N_sf"/>
</dbReference>